<dbReference type="SUPFAM" id="SSF48726">
    <property type="entry name" value="Immunoglobulin"/>
    <property type="match status" value="1"/>
</dbReference>
<feature type="domain" description="Ig-like" evidence="2">
    <location>
        <begin position="43"/>
        <end position="90"/>
    </location>
</feature>
<protein>
    <recommendedName>
        <fullName evidence="2">Ig-like domain-containing protein</fullName>
    </recommendedName>
</protein>
<organism evidence="3 4">
    <name type="scientific">Diploptera punctata</name>
    <name type="common">Pacific beetle cockroach</name>
    <dbReference type="NCBI Taxonomy" id="6984"/>
    <lineage>
        <taxon>Eukaryota</taxon>
        <taxon>Metazoa</taxon>
        <taxon>Ecdysozoa</taxon>
        <taxon>Arthropoda</taxon>
        <taxon>Hexapoda</taxon>
        <taxon>Insecta</taxon>
        <taxon>Pterygota</taxon>
        <taxon>Neoptera</taxon>
        <taxon>Polyneoptera</taxon>
        <taxon>Dictyoptera</taxon>
        <taxon>Blattodea</taxon>
        <taxon>Blaberoidea</taxon>
        <taxon>Blaberidae</taxon>
        <taxon>Diplopterinae</taxon>
        <taxon>Diploptera</taxon>
    </lineage>
</organism>
<dbReference type="InterPro" id="IPR007110">
    <property type="entry name" value="Ig-like_dom"/>
</dbReference>
<dbReference type="InterPro" id="IPR013162">
    <property type="entry name" value="CD80_C2-set"/>
</dbReference>
<dbReference type="Proteomes" id="UP001233999">
    <property type="component" value="Unassembled WGS sequence"/>
</dbReference>
<accession>A0AAD7ZT84</accession>
<gene>
    <name evidence="3" type="ORF">L9F63_002751</name>
</gene>
<reference evidence="3" key="2">
    <citation type="submission" date="2023-05" db="EMBL/GenBank/DDBJ databases">
        <authorList>
            <person name="Fouks B."/>
        </authorList>
    </citation>
    <scope>NUCLEOTIDE SEQUENCE</scope>
    <source>
        <strain evidence="3">Stay&amp;Tobe</strain>
        <tissue evidence="3">Testes</tissue>
    </source>
</reference>
<dbReference type="PROSITE" id="PS50835">
    <property type="entry name" value="IG_LIKE"/>
    <property type="match status" value="1"/>
</dbReference>
<evidence type="ECO:0000313" key="4">
    <source>
        <dbReference type="Proteomes" id="UP001233999"/>
    </source>
</evidence>
<dbReference type="InterPro" id="IPR013783">
    <property type="entry name" value="Ig-like_fold"/>
</dbReference>
<evidence type="ECO:0000259" key="2">
    <source>
        <dbReference type="PROSITE" id="PS50835"/>
    </source>
</evidence>
<dbReference type="Pfam" id="PF08205">
    <property type="entry name" value="C2-set_2"/>
    <property type="match status" value="1"/>
</dbReference>
<dbReference type="EMBL" id="JASPKZ010007270">
    <property type="protein sequence ID" value="KAJ9585443.1"/>
    <property type="molecule type" value="Genomic_DNA"/>
</dbReference>
<reference evidence="3" key="1">
    <citation type="journal article" date="2023" name="IScience">
        <title>Live-bearing cockroach genome reveals convergent evolutionary mechanisms linked to viviparity in insects and beyond.</title>
        <authorList>
            <person name="Fouks B."/>
            <person name="Harrison M.C."/>
            <person name="Mikhailova A.A."/>
            <person name="Marchal E."/>
            <person name="English S."/>
            <person name="Carruthers M."/>
            <person name="Jennings E.C."/>
            <person name="Chiamaka E.L."/>
            <person name="Frigard R.A."/>
            <person name="Pippel M."/>
            <person name="Attardo G.M."/>
            <person name="Benoit J.B."/>
            <person name="Bornberg-Bauer E."/>
            <person name="Tobe S.S."/>
        </authorList>
    </citation>
    <scope>NUCLEOTIDE SEQUENCE</scope>
    <source>
        <strain evidence="3">Stay&amp;Tobe</strain>
    </source>
</reference>
<dbReference type="PANTHER" id="PTHR21261">
    <property type="entry name" value="BEAT PROTEIN"/>
    <property type="match status" value="1"/>
</dbReference>
<keyword evidence="4" id="KW-1185">Reference proteome</keyword>
<sequence length="90" mass="9907">MLRNLEFQASGFYSCEVSTETPIYTKPSNDQELTVVQSQRNAPQLLTAKPAYKVGETLEANCTSSPARPTAHVTWLVNGKPARVNCKHKG</sequence>
<feature type="non-terminal residue" evidence="3">
    <location>
        <position position="1"/>
    </location>
</feature>
<name>A0AAD7ZT84_DIPPU</name>
<dbReference type="AlphaFoldDB" id="A0AAD7ZT84"/>
<keyword evidence="1" id="KW-1015">Disulfide bond</keyword>
<dbReference type="InterPro" id="IPR036179">
    <property type="entry name" value="Ig-like_dom_sf"/>
</dbReference>
<evidence type="ECO:0000313" key="3">
    <source>
        <dbReference type="EMBL" id="KAJ9585443.1"/>
    </source>
</evidence>
<dbReference type="PANTHER" id="PTHR21261:SF3">
    <property type="entry name" value="BEATEN PATH VII"/>
    <property type="match status" value="1"/>
</dbReference>
<dbReference type="Gene3D" id="2.60.40.10">
    <property type="entry name" value="Immunoglobulins"/>
    <property type="match status" value="1"/>
</dbReference>
<evidence type="ECO:0000256" key="1">
    <source>
        <dbReference type="ARBA" id="ARBA00023157"/>
    </source>
</evidence>
<comment type="caution">
    <text evidence="3">The sequence shown here is derived from an EMBL/GenBank/DDBJ whole genome shotgun (WGS) entry which is preliminary data.</text>
</comment>
<proteinExistence type="predicted"/>